<evidence type="ECO:0000313" key="1">
    <source>
        <dbReference type="EMBL" id="AKF10691.1"/>
    </source>
</evidence>
<organism evidence="1 2">
    <name type="scientific">Sandaracinus amylolyticus</name>
    <dbReference type="NCBI Taxonomy" id="927083"/>
    <lineage>
        <taxon>Bacteria</taxon>
        <taxon>Pseudomonadati</taxon>
        <taxon>Myxococcota</taxon>
        <taxon>Polyangia</taxon>
        <taxon>Polyangiales</taxon>
        <taxon>Sandaracinaceae</taxon>
        <taxon>Sandaracinus</taxon>
    </lineage>
</organism>
<evidence type="ECO:0000313" key="2">
    <source>
        <dbReference type="Proteomes" id="UP000034883"/>
    </source>
</evidence>
<dbReference type="EMBL" id="CP011125">
    <property type="protein sequence ID" value="AKF10691.1"/>
    <property type="molecule type" value="Genomic_DNA"/>
</dbReference>
<accession>A0A0F6YNT1</accession>
<dbReference type="AlphaFoldDB" id="A0A0F6YNT1"/>
<proteinExistence type="predicted"/>
<dbReference type="STRING" id="927083.DB32_007840"/>
<gene>
    <name evidence="1" type="ORF">DB32_007840</name>
</gene>
<keyword evidence="2" id="KW-1185">Reference proteome</keyword>
<dbReference type="Proteomes" id="UP000034883">
    <property type="component" value="Chromosome"/>
</dbReference>
<dbReference type="KEGG" id="samy:DB32_007840"/>
<sequence length="55" mass="6050">MFEKSATICNASDSDATFRIGEHARTASLVRACAKRRIRMAPLASDTIARARPRT</sequence>
<protein>
    <submittedName>
        <fullName evidence="1">Uncharacterized protein</fullName>
    </submittedName>
</protein>
<reference evidence="1 2" key="1">
    <citation type="submission" date="2015-03" db="EMBL/GenBank/DDBJ databases">
        <title>Genome assembly of Sandaracinus amylolyticus DSM 53668.</title>
        <authorList>
            <person name="Sharma G."/>
            <person name="Subramanian S."/>
        </authorList>
    </citation>
    <scope>NUCLEOTIDE SEQUENCE [LARGE SCALE GENOMIC DNA]</scope>
    <source>
        <strain evidence="1 2">DSM 53668</strain>
    </source>
</reference>
<name>A0A0F6YNT1_9BACT</name>